<dbReference type="EMBL" id="GBXM01092628">
    <property type="protein sequence ID" value="JAH15949.1"/>
    <property type="molecule type" value="Transcribed_RNA"/>
</dbReference>
<dbReference type="AlphaFoldDB" id="A0A0E9QGP6"/>
<organism evidence="1">
    <name type="scientific">Anguilla anguilla</name>
    <name type="common">European freshwater eel</name>
    <name type="synonym">Muraena anguilla</name>
    <dbReference type="NCBI Taxonomy" id="7936"/>
    <lineage>
        <taxon>Eukaryota</taxon>
        <taxon>Metazoa</taxon>
        <taxon>Chordata</taxon>
        <taxon>Craniata</taxon>
        <taxon>Vertebrata</taxon>
        <taxon>Euteleostomi</taxon>
        <taxon>Actinopterygii</taxon>
        <taxon>Neopterygii</taxon>
        <taxon>Teleostei</taxon>
        <taxon>Anguilliformes</taxon>
        <taxon>Anguillidae</taxon>
        <taxon>Anguilla</taxon>
    </lineage>
</organism>
<reference evidence="1" key="1">
    <citation type="submission" date="2014-11" db="EMBL/GenBank/DDBJ databases">
        <authorList>
            <person name="Amaro Gonzalez C."/>
        </authorList>
    </citation>
    <scope>NUCLEOTIDE SEQUENCE</scope>
</reference>
<protein>
    <submittedName>
        <fullName evidence="1">Uncharacterized protein</fullName>
    </submittedName>
</protein>
<evidence type="ECO:0000313" key="1">
    <source>
        <dbReference type="EMBL" id="JAH15949.1"/>
    </source>
</evidence>
<reference evidence="1" key="2">
    <citation type="journal article" date="2015" name="Fish Shellfish Immunol.">
        <title>Early steps in the European eel (Anguilla anguilla)-Vibrio vulnificus interaction in the gills: Role of the RtxA13 toxin.</title>
        <authorList>
            <person name="Callol A."/>
            <person name="Pajuelo D."/>
            <person name="Ebbesson L."/>
            <person name="Teles M."/>
            <person name="MacKenzie S."/>
            <person name="Amaro C."/>
        </authorList>
    </citation>
    <scope>NUCLEOTIDE SEQUENCE</scope>
</reference>
<name>A0A0E9QGP6_ANGAN</name>
<proteinExistence type="predicted"/>
<sequence>MPHRPALTVPHCTSLSHLFQGSRPEVRGSTKNSLRGQEALKATSLHSPYSWDPLHTSVTFSAFNHNKFIIFLHKIFYHLNLYKGINPRMPQLHWLCCSC</sequence>
<accession>A0A0E9QGP6</accession>